<dbReference type="RefSeq" id="WP_119703742.1">
    <property type="nucleotide sequence ID" value="NZ_JBHSOI010000001.1"/>
</dbReference>
<evidence type="ECO:0000313" key="3">
    <source>
        <dbReference type="Proteomes" id="UP000265581"/>
    </source>
</evidence>
<dbReference type="AlphaFoldDB" id="A0A371PCH8"/>
<feature type="region of interest" description="Disordered" evidence="1">
    <location>
        <begin position="27"/>
        <end position="58"/>
    </location>
</feature>
<proteinExistence type="predicted"/>
<protein>
    <submittedName>
        <fullName evidence="2">Uncharacterized protein</fullName>
    </submittedName>
</protein>
<keyword evidence="3" id="KW-1185">Reference proteome</keyword>
<dbReference type="Proteomes" id="UP000265581">
    <property type="component" value="Unassembled WGS sequence"/>
</dbReference>
<reference evidence="2 3" key="1">
    <citation type="submission" date="2018-08" db="EMBL/GenBank/DDBJ databases">
        <title>Aeromicrobium sp. M2KJ-4, whole genome shotgun sequence.</title>
        <authorList>
            <person name="Tuo L."/>
        </authorList>
    </citation>
    <scope>NUCLEOTIDE SEQUENCE [LARGE SCALE GENOMIC DNA]</scope>
    <source>
        <strain evidence="2 3">M2KJ-4</strain>
    </source>
</reference>
<evidence type="ECO:0000256" key="1">
    <source>
        <dbReference type="SAM" id="MobiDB-lite"/>
    </source>
</evidence>
<name>A0A371PCH8_9ACTN</name>
<accession>A0A371PCH8</accession>
<comment type="caution">
    <text evidence="2">The sequence shown here is derived from an EMBL/GenBank/DDBJ whole genome shotgun (WGS) entry which is preliminary data.</text>
</comment>
<gene>
    <name evidence="2" type="ORF">DX116_08890</name>
</gene>
<sequence>MDLGDGVDRDANGYAYKDGITSRVGRHQRVLNESWPQRDPDGSRHARNVHPAKRGDGTPWTIDVEVRLEFDVDGVVVLPGRAERWTKTHVYVVVDDPRVPWAHVWVSAGDVSRAADGDGSTAR</sequence>
<dbReference type="OrthoDB" id="5195718at2"/>
<organism evidence="2 3">
    <name type="scientific">Aeromicrobium endophyticum</name>
    <dbReference type="NCBI Taxonomy" id="2292704"/>
    <lineage>
        <taxon>Bacteria</taxon>
        <taxon>Bacillati</taxon>
        <taxon>Actinomycetota</taxon>
        <taxon>Actinomycetes</taxon>
        <taxon>Propionibacteriales</taxon>
        <taxon>Nocardioidaceae</taxon>
        <taxon>Aeromicrobium</taxon>
    </lineage>
</organism>
<evidence type="ECO:0000313" key="2">
    <source>
        <dbReference type="EMBL" id="REK73632.1"/>
    </source>
</evidence>
<dbReference type="EMBL" id="QUBR01000001">
    <property type="protein sequence ID" value="REK73632.1"/>
    <property type="molecule type" value="Genomic_DNA"/>
</dbReference>